<evidence type="ECO:0000256" key="8">
    <source>
        <dbReference type="PROSITE-ProRule" id="PRU00042"/>
    </source>
</evidence>
<sequence length="632" mass="74349">MLITNPDLINSCRVCRSPNQDGDYECLYENSGEHEDGLQLSEAGLLYENLLDISLTKGDIYPQFLCNSCDLQMKLFKKLKDKAYKTLEYLQNLYEEQLNSNKLKTEQKDEKTAQDNGQETVESAEEYGSLANEYVKITCEYQDKTPRQDFALNTVSEYDKTSIEELHENIENEYPETQTSEYQESINSEYTNNENEFQYLEQNYQQQSEIEQESALYPTEDFSKTLDQKNAETNAAPLNLQTLTEQLKLDIEQPTITDIKYRFSAEEITENLNNSQETIPQIRLDLEPIMDKSDYVTEIYELLDDESKQETLNESNSNSVEYDIYTEEKPEETSSTYSDIEYVIEEEMCDDEGESLENVIELKSTNRVKRRRLNNINRKKNVDGGGKKREYKCVPCQLEFKNLQEHKKHRTEVHDNKYPCSICGRELKSLPSLHQHMKIHNEQPAYQCNICQKTFNQKAHYLYHMNRHNNIRNFKCTECEKTFIAKTDLKVHMRTHTGHRPYVCNICGKSYLMMEHLKTHLLTHTEQNFQCDICNHKFATHKTLRMHVRTIHEDEPRFKCSFCSKPFRRKHHLEYHLKLHQKNVKFLDSHYEMVDVDDPDAVINTDTEYNADDLVDQELVDDPGFIALNDDI</sequence>
<feature type="binding site" evidence="9">
    <location>
        <position position="69"/>
    </location>
    <ligand>
        <name>Zn(2+)</name>
        <dbReference type="ChEBI" id="CHEBI:29105"/>
    </ligand>
</feature>
<dbReference type="GO" id="GO:0006357">
    <property type="term" value="P:regulation of transcription by RNA polymerase II"/>
    <property type="evidence" value="ECO:0007669"/>
    <property type="project" value="TreeGrafter"/>
</dbReference>
<keyword evidence="2 9" id="KW-0479">Metal-binding</keyword>
<feature type="domain" description="C2H2-type" evidence="10">
    <location>
        <begin position="502"/>
        <end position="529"/>
    </location>
</feature>
<evidence type="ECO:0000256" key="7">
    <source>
        <dbReference type="ARBA" id="ARBA00023242"/>
    </source>
</evidence>
<feature type="domain" description="C2H2-type" evidence="10">
    <location>
        <begin position="558"/>
        <end position="585"/>
    </location>
</feature>
<keyword evidence="7" id="KW-0539">Nucleus</keyword>
<reference evidence="12 13" key="1">
    <citation type="journal article" date="2015" name="Nat. Commun.">
        <title>Lucilia cuprina genome unlocks parasitic fly biology to underpin future interventions.</title>
        <authorList>
            <person name="Anstead C.A."/>
            <person name="Korhonen P.K."/>
            <person name="Young N.D."/>
            <person name="Hall R.S."/>
            <person name="Jex A.R."/>
            <person name="Murali S.C."/>
            <person name="Hughes D.S."/>
            <person name="Lee S.F."/>
            <person name="Perry T."/>
            <person name="Stroehlein A.J."/>
            <person name="Ansell B.R."/>
            <person name="Breugelmans B."/>
            <person name="Hofmann A."/>
            <person name="Qu J."/>
            <person name="Dugan S."/>
            <person name="Lee S.L."/>
            <person name="Chao H."/>
            <person name="Dinh H."/>
            <person name="Han Y."/>
            <person name="Doddapaneni H.V."/>
            <person name="Worley K.C."/>
            <person name="Muzny D.M."/>
            <person name="Ioannidis P."/>
            <person name="Waterhouse R.M."/>
            <person name="Zdobnov E.M."/>
            <person name="James P.J."/>
            <person name="Bagnall N.H."/>
            <person name="Kotze A.C."/>
            <person name="Gibbs R.A."/>
            <person name="Richards S."/>
            <person name="Batterham P."/>
            <person name="Gasser R.B."/>
        </authorList>
    </citation>
    <scope>NUCLEOTIDE SEQUENCE [LARGE SCALE GENOMIC DNA]</scope>
    <source>
        <strain evidence="12 13">LS</strain>
        <tissue evidence="12">Full body</tissue>
    </source>
</reference>
<evidence type="ECO:0000256" key="6">
    <source>
        <dbReference type="ARBA" id="ARBA00023125"/>
    </source>
</evidence>
<dbReference type="InterPro" id="IPR013087">
    <property type="entry name" value="Znf_C2H2_type"/>
</dbReference>
<gene>
    <name evidence="12" type="ORF">FF38_04280</name>
</gene>
<feature type="domain" description="C2H2-type" evidence="10">
    <location>
        <begin position="391"/>
        <end position="419"/>
    </location>
</feature>
<keyword evidence="13" id="KW-1185">Reference proteome</keyword>
<dbReference type="OrthoDB" id="427030at2759"/>
<dbReference type="GO" id="GO:0003700">
    <property type="term" value="F:DNA-binding transcription factor activity"/>
    <property type="evidence" value="ECO:0007669"/>
    <property type="project" value="TreeGrafter"/>
</dbReference>
<evidence type="ECO:0000256" key="3">
    <source>
        <dbReference type="ARBA" id="ARBA00022737"/>
    </source>
</evidence>
<dbReference type="SMART" id="SM00355">
    <property type="entry name" value="ZnF_C2H2"/>
    <property type="match status" value="7"/>
</dbReference>
<name>A0A0L0CNP9_LUCCU</name>
<protein>
    <submittedName>
        <fullName evidence="12">Uncharacterized protein</fullName>
    </submittedName>
</protein>
<dbReference type="OMA" id="EENDYQM"/>
<comment type="subcellular location">
    <subcellularLocation>
        <location evidence="1">Nucleus</location>
    </subcellularLocation>
</comment>
<keyword evidence="3" id="KW-0677">Repeat</keyword>
<feature type="binding site" evidence="9">
    <location>
        <position position="66"/>
    </location>
    <ligand>
        <name>Zn(2+)</name>
        <dbReference type="ChEBI" id="CHEBI:29105"/>
    </ligand>
</feature>
<dbReference type="FunFam" id="3.30.160.60:FF:002343">
    <property type="entry name" value="Zinc finger protein 33A"/>
    <property type="match status" value="1"/>
</dbReference>
<dbReference type="GO" id="GO:0008270">
    <property type="term" value="F:zinc ion binding"/>
    <property type="evidence" value="ECO:0007669"/>
    <property type="project" value="UniProtKB-UniRule"/>
</dbReference>
<evidence type="ECO:0000313" key="13">
    <source>
        <dbReference type="Proteomes" id="UP000037069"/>
    </source>
</evidence>
<dbReference type="InterPro" id="IPR050589">
    <property type="entry name" value="Ikaros_C2H2-ZF"/>
</dbReference>
<proteinExistence type="predicted"/>
<dbReference type="AlphaFoldDB" id="A0A0L0CNP9"/>
<evidence type="ECO:0000256" key="1">
    <source>
        <dbReference type="ARBA" id="ARBA00004123"/>
    </source>
</evidence>
<dbReference type="Gene3D" id="3.30.160.60">
    <property type="entry name" value="Classic Zinc Finger"/>
    <property type="match status" value="5"/>
</dbReference>
<feature type="domain" description="C2H2-type" evidence="10">
    <location>
        <begin position="418"/>
        <end position="445"/>
    </location>
</feature>
<dbReference type="STRING" id="7375.A0A0L0CNP9"/>
<feature type="domain" description="C2H2-type" evidence="10">
    <location>
        <begin position="474"/>
        <end position="501"/>
    </location>
</feature>
<dbReference type="PROSITE" id="PS50157">
    <property type="entry name" value="ZINC_FINGER_C2H2_2"/>
    <property type="match status" value="7"/>
</dbReference>
<dbReference type="PANTHER" id="PTHR24404">
    <property type="entry name" value="ZINC FINGER PROTEIN"/>
    <property type="match status" value="1"/>
</dbReference>
<dbReference type="InterPro" id="IPR012934">
    <property type="entry name" value="Znf_AD"/>
</dbReference>
<dbReference type="GO" id="GO:0005634">
    <property type="term" value="C:nucleus"/>
    <property type="evidence" value="ECO:0007669"/>
    <property type="project" value="UniProtKB-SubCell"/>
</dbReference>
<dbReference type="EMBL" id="JRES01000127">
    <property type="protein sequence ID" value="KNC33968.1"/>
    <property type="molecule type" value="Genomic_DNA"/>
</dbReference>
<feature type="domain" description="ZAD" evidence="11">
    <location>
        <begin position="10"/>
        <end position="93"/>
    </location>
</feature>
<evidence type="ECO:0000256" key="5">
    <source>
        <dbReference type="ARBA" id="ARBA00022833"/>
    </source>
</evidence>
<evidence type="ECO:0000313" key="12">
    <source>
        <dbReference type="EMBL" id="KNC33968.1"/>
    </source>
</evidence>
<dbReference type="InterPro" id="IPR036236">
    <property type="entry name" value="Znf_C2H2_sf"/>
</dbReference>
<organism evidence="12 13">
    <name type="scientific">Lucilia cuprina</name>
    <name type="common">Green bottle fly</name>
    <name type="synonym">Australian sheep blowfly</name>
    <dbReference type="NCBI Taxonomy" id="7375"/>
    <lineage>
        <taxon>Eukaryota</taxon>
        <taxon>Metazoa</taxon>
        <taxon>Ecdysozoa</taxon>
        <taxon>Arthropoda</taxon>
        <taxon>Hexapoda</taxon>
        <taxon>Insecta</taxon>
        <taxon>Pterygota</taxon>
        <taxon>Neoptera</taxon>
        <taxon>Endopterygota</taxon>
        <taxon>Diptera</taxon>
        <taxon>Brachycera</taxon>
        <taxon>Muscomorpha</taxon>
        <taxon>Oestroidea</taxon>
        <taxon>Calliphoridae</taxon>
        <taxon>Luciliinae</taxon>
        <taxon>Lucilia</taxon>
    </lineage>
</organism>
<evidence type="ECO:0000256" key="2">
    <source>
        <dbReference type="ARBA" id="ARBA00022723"/>
    </source>
</evidence>
<feature type="binding site" evidence="9">
    <location>
        <position position="12"/>
    </location>
    <ligand>
        <name>Zn(2+)</name>
        <dbReference type="ChEBI" id="CHEBI:29105"/>
    </ligand>
</feature>
<dbReference type="PROSITE" id="PS51915">
    <property type="entry name" value="ZAD"/>
    <property type="match status" value="1"/>
</dbReference>
<dbReference type="GO" id="GO:0032502">
    <property type="term" value="P:developmental process"/>
    <property type="evidence" value="ECO:0007669"/>
    <property type="project" value="UniProtKB-ARBA"/>
</dbReference>
<evidence type="ECO:0000256" key="9">
    <source>
        <dbReference type="PROSITE-ProRule" id="PRU01263"/>
    </source>
</evidence>
<evidence type="ECO:0000256" key="4">
    <source>
        <dbReference type="ARBA" id="ARBA00022771"/>
    </source>
</evidence>
<dbReference type="FunFam" id="3.30.160.60:FF:000202">
    <property type="entry name" value="Zinc finger protein 574"/>
    <property type="match status" value="1"/>
</dbReference>
<dbReference type="SUPFAM" id="SSF57667">
    <property type="entry name" value="beta-beta-alpha zinc fingers"/>
    <property type="match status" value="3"/>
</dbReference>
<feature type="domain" description="C2H2-type" evidence="10">
    <location>
        <begin position="446"/>
        <end position="473"/>
    </location>
</feature>
<comment type="caution">
    <text evidence="12">The sequence shown here is derived from an EMBL/GenBank/DDBJ whole genome shotgun (WGS) entry which is preliminary data.</text>
</comment>
<evidence type="ECO:0000259" key="10">
    <source>
        <dbReference type="PROSITE" id="PS50157"/>
    </source>
</evidence>
<dbReference type="PANTHER" id="PTHR24404:SF114">
    <property type="entry name" value="KLUMPFUSS, ISOFORM B-RELATED"/>
    <property type="match status" value="1"/>
</dbReference>
<dbReference type="PROSITE" id="PS00028">
    <property type="entry name" value="ZINC_FINGER_C2H2_1"/>
    <property type="match status" value="7"/>
</dbReference>
<feature type="binding site" evidence="9">
    <location>
        <position position="15"/>
    </location>
    <ligand>
        <name>Zn(2+)</name>
        <dbReference type="ChEBI" id="CHEBI:29105"/>
    </ligand>
</feature>
<evidence type="ECO:0000259" key="11">
    <source>
        <dbReference type="PROSITE" id="PS51915"/>
    </source>
</evidence>
<keyword evidence="4 8" id="KW-0863">Zinc-finger</keyword>
<dbReference type="Pfam" id="PF00096">
    <property type="entry name" value="zf-C2H2"/>
    <property type="match status" value="5"/>
</dbReference>
<keyword evidence="6" id="KW-0238">DNA-binding</keyword>
<keyword evidence="5 9" id="KW-0862">Zinc</keyword>
<dbReference type="GO" id="GO:0000978">
    <property type="term" value="F:RNA polymerase II cis-regulatory region sequence-specific DNA binding"/>
    <property type="evidence" value="ECO:0007669"/>
    <property type="project" value="TreeGrafter"/>
</dbReference>
<feature type="domain" description="C2H2-type" evidence="10">
    <location>
        <begin position="529"/>
        <end position="557"/>
    </location>
</feature>
<dbReference type="Proteomes" id="UP000037069">
    <property type="component" value="Unassembled WGS sequence"/>
</dbReference>
<accession>A0A0L0CNP9</accession>